<evidence type="ECO:0000313" key="1">
    <source>
        <dbReference type="EMBL" id="MEK0186474.1"/>
    </source>
</evidence>
<dbReference type="Proteomes" id="UP001384579">
    <property type="component" value="Unassembled WGS sequence"/>
</dbReference>
<keyword evidence="2" id="KW-1185">Reference proteome</keyword>
<evidence type="ECO:0008006" key="3">
    <source>
        <dbReference type="Google" id="ProtNLM"/>
    </source>
</evidence>
<dbReference type="RefSeq" id="WP_340518447.1">
    <property type="nucleotide sequence ID" value="NZ_JBBLXS010000220.1"/>
</dbReference>
<protein>
    <recommendedName>
        <fullName evidence="3">CRISPR-associated protein</fullName>
    </recommendedName>
</protein>
<accession>A0ABU8YPX6</accession>
<proteinExistence type="predicted"/>
<reference evidence="1 2" key="1">
    <citation type="journal article" date="2020" name="Harmful Algae">
        <title>Molecular and morphological characterization of a novel dihydroanatoxin-a producing Microcoleus species (cyanobacteria) from the Russian River, California, USA.</title>
        <authorList>
            <person name="Conklin K.Y."/>
            <person name="Stancheva R."/>
            <person name="Otten T.G."/>
            <person name="Fadness R."/>
            <person name="Boyer G.L."/>
            <person name="Read B."/>
            <person name="Zhang X."/>
            <person name="Sheath R.G."/>
        </authorList>
    </citation>
    <scope>NUCLEOTIDE SEQUENCE [LARGE SCALE GENOMIC DNA]</scope>
    <source>
        <strain evidence="1 2">PTRS2</strain>
    </source>
</reference>
<name>A0ABU8YPX6_9CYAN</name>
<comment type="caution">
    <text evidence="1">The sequence shown here is derived from an EMBL/GenBank/DDBJ whole genome shotgun (WGS) entry which is preliminary data.</text>
</comment>
<sequence length="427" mass="49244">MASSIVLSFVGSQDPYSEKNNEEGSIVTLIRHLLHQNYNLRRVILLHTEDMLEKASDTKHWLQGKDFNLPEESIELVPVGAELSKDPVSLLLAVQEARKGLEKAKPYLSKQDRLEFNASSGTPVMKTSWSLLQAAGYARHSSVWQVRNPDKKNPEQSRVFLTNVDTLKNEFDSKVVKKQIEDYNYSGALVTLEGSNLSTNLIIALLEYGQYRIAFDFNRAFNAIQPFADIVEPEFISEISSLRQKNRIALFKEVYFKAIIKLKNQQYADFLVDVFRFQEGFLRFLVENKLGLEWPESYTQTQGFWNKIKQVDAGRLYKFLKKYTLPNGRKFNNLEGFPNRPVQIAILEYYQPEFDSLLKPIEQLNEYCEQRNRCVHSFEGVSELEDGGKIIKILRDILRLKTVVPDKNPFNVINGKICDLLKEVLES</sequence>
<dbReference type="EMBL" id="JBBLXS010000220">
    <property type="protein sequence ID" value="MEK0186474.1"/>
    <property type="molecule type" value="Genomic_DNA"/>
</dbReference>
<evidence type="ECO:0000313" key="2">
    <source>
        <dbReference type="Proteomes" id="UP001384579"/>
    </source>
</evidence>
<gene>
    <name evidence="1" type="ORF">WMG39_16690</name>
</gene>
<organism evidence="1 2">
    <name type="scientific">Microcoleus anatoxicus PTRS2</name>
    <dbReference type="NCBI Taxonomy" id="2705321"/>
    <lineage>
        <taxon>Bacteria</taxon>
        <taxon>Bacillati</taxon>
        <taxon>Cyanobacteriota</taxon>
        <taxon>Cyanophyceae</taxon>
        <taxon>Oscillatoriophycideae</taxon>
        <taxon>Oscillatoriales</taxon>
        <taxon>Microcoleaceae</taxon>
        <taxon>Microcoleus</taxon>
        <taxon>Microcoleus anatoxicus</taxon>
    </lineage>
</organism>